<keyword evidence="3" id="KW-1185">Reference proteome</keyword>
<dbReference type="EMBL" id="BPVZ01000105">
    <property type="protein sequence ID" value="GKV34421.1"/>
    <property type="molecule type" value="Genomic_DNA"/>
</dbReference>
<comment type="caution">
    <text evidence="2">The sequence shown here is derived from an EMBL/GenBank/DDBJ whole genome shotgun (WGS) entry which is preliminary data.</text>
</comment>
<dbReference type="Proteomes" id="UP001054252">
    <property type="component" value="Unassembled WGS sequence"/>
</dbReference>
<sequence>MGSTELRRGFEEPSTPGFFEPAGFHGTRPWVPSNPGMGSTEPKRGFEEPSTPGFFEPTGFHGTRPWVRG</sequence>
<dbReference type="AlphaFoldDB" id="A0AAV5LBZ7"/>
<protein>
    <submittedName>
        <fullName evidence="2">Uncharacterized protein</fullName>
    </submittedName>
</protein>
<evidence type="ECO:0000313" key="2">
    <source>
        <dbReference type="EMBL" id="GKV34421.1"/>
    </source>
</evidence>
<proteinExistence type="predicted"/>
<gene>
    <name evidence="2" type="ORF">SLEP1_g42795</name>
</gene>
<organism evidence="2 3">
    <name type="scientific">Rubroshorea leprosula</name>
    <dbReference type="NCBI Taxonomy" id="152421"/>
    <lineage>
        <taxon>Eukaryota</taxon>
        <taxon>Viridiplantae</taxon>
        <taxon>Streptophyta</taxon>
        <taxon>Embryophyta</taxon>
        <taxon>Tracheophyta</taxon>
        <taxon>Spermatophyta</taxon>
        <taxon>Magnoliopsida</taxon>
        <taxon>eudicotyledons</taxon>
        <taxon>Gunneridae</taxon>
        <taxon>Pentapetalae</taxon>
        <taxon>rosids</taxon>
        <taxon>malvids</taxon>
        <taxon>Malvales</taxon>
        <taxon>Dipterocarpaceae</taxon>
        <taxon>Rubroshorea</taxon>
    </lineage>
</organism>
<feature type="compositionally biased region" description="Basic and acidic residues" evidence="1">
    <location>
        <begin position="1"/>
        <end position="11"/>
    </location>
</feature>
<reference evidence="2 3" key="1">
    <citation type="journal article" date="2021" name="Commun. Biol.">
        <title>The genome of Shorea leprosula (Dipterocarpaceae) highlights the ecological relevance of drought in aseasonal tropical rainforests.</title>
        <authorList>
            <person name="Ng K.K.S."/>
            <person name="Kobayashi M.J."/>
            <person name="Fawcett J.A."/>
            <person name="Hatakeyama M."/>
            <person name="Paape T."/>
            <person name="Ng C.H."/>
            <person name="Ang C.C."/>
            <person name="Tnah L.H."/>
            <person name="Lee C.T."/>
            <person name="Nishiyama T."/>
            <person name="Sese J."/>
            <person name="O'Brien M.J."/>
            <person name="Copetti D."/>
            <person name="Mohd Noor M.I."/>
            <person name="Ong R.C."/>
            <person name="Putra M."/>
            <person name="Sireger I.Z."/>
            <person name="Indrioko S."/>
            <person name="Kosugi Y."/>
            <person name="Izuno A."/>
            <person name="Isagi Y."/>
            <person name="Lee S.L."/>
            <person name="Shimizu K.K."/>
        </authorList>
    </citation>
    <scope>NUCLEOTIDE SEQUENCE [LARGE SCALE GENOMIC DNA]</scope>
    <source>
        <strain evidence="2">214</strain>
    </source>
</reference>
<name>A0AAV5LBZ7_9ROSI</name>
<accession>A0AAV5LBZ7</accession>
<evidence type="ECO:0000313" key="3">
    <source>
        <dbReference type="Proteomes" id="UP001054252"/>
    </source>
</evidence>
<feature type="region of interest" description="Disordered" evidence="1">
    <location>
        <begin position="1"/>
        <end position="69"/>
    </location>
</feature>
<evidence type="ECO:0000256" key="1">
    <source>
        <dbReference type="SAM" id="MobiDB-lite"/>
    </source>
</evidence>